<protein>
    <recommendedName>
        <fullName evidence="4">3'(2'),5-bisphosphonucleoside 3'(2')-phosphohydrolase</fullName>
    </recommendedName>
    <alternativeName>
        <fullName evidence="6">3'-phosphoadenosine 5'-phosphate phosphatase</fullName>
    </alternativeName>
    <alternativeName>
        <fullName evidence="5">DPNPase</fullName>
    </alternativeName>
</protein>
<dbReference type="Proteomes" id="UP001162891">
    <property type="component" value="Chromosome"/>
</dbReference>
<dbReference type="InterPro" id="IPR020583">
    <property type="entry name" value="Inositol_monoP_metal-BS"/>
</dbReference>
<accession>A0ABN6MYZ8</accession>
<comment type="catalytic activity">
    <reaction evidence="1">
        <text>adenosine 3',5'-bisphosphate + H2O = AMP + phosphate</text>
        <dbReference type="Rhea" id="RHEA:10040"/>
        <dbReference type="ChEBI" id="CHEBI:15377"/>
        <dbReference type="ChEBI" id="CHEBI:43474"/>
        <dbReference type="ChEBI" id="CHEBI:58343"/>
        <dbReference type="ChEBI" id="CHEBI:456215"/>
        <dbReference type="EC" id="3.1.3.7"/>
    </reaction>
</comment>
<dbReference type="Gene3D" id="3.40.190.80">
    <property type="match status" value="1"/>
</dbReference>
<dbReference type="Pfam" id="PF00459">
    <property type="entry name" value="Inositol_P"/>
    <property type="match status" value="1"/>
</dbReference>
<evidence type="ECO:0000256" key="1">
    <source>
        <dbReference type="ARBA" id="ARBA00001625"/>
    </source>
</evidence>
<dbReference type="PANTHER" id="PTHR43028">
    <property type="entry name" value="3'(2'),5'-BISPHOSPHATE NUCLEOTIDASE 1"/>
    <property type="match status" value="1"/>
</dbReference>
<dbReference type="InterPro" id="IPR020550">
    <property type="entry name" value="Inositol_monophosphatase_CS"/>
</dbReference>
<dbReference type="Gene3D" id="3.30.540.10">
    <property type="entry name" value="Fructose-1,6-Bisphosphatase, subunit A, domain 1"/>
    <property type="match status" value="1"/>
</dbReference>
<evidence type="ECO:0000256" key="2">
    <source>
        <dbReference type="ARBA" id="ARBA00022723"/>
    </source>
</evidence>
<dbReference type="PRINTS" id="PR00377">
    <property type="entry name" value="IMPHPHTASES"/>
</dbReference>
<dbReference type="InterPro" id="IPR050725">
    <property type="entry name" value="CysQ/Inositol_MonoPase"/>
</dbReference>
<keyword evidence="3" id="KW-0460">Magnesium</keyword>
<dbReference type="EMBL" id="AP025591">
    <property type="protein sequence ID" value="BDG05002.1"/>
    <property type="molecule type" value="Genomic_DNA"/>
</dbReference>
<dbReference type="InterPro" id="IPR000760">
    <property type="entry name" value="Inositol_monophosphatase-like"/>
</dbReference>
<proteinExistence type="predicted"/>
<evidence type="ECO:0000256" key="4">
    <source>
        <dbReference type="ARBA" id="ARBA00041694"/>
    </source>
</evidence>
<organism evidence="7 8">
    <name type="scientific">Anaeromyxobacter oryzae</name>
    <dbReference type="NCBI Taxonomy" id="2918170"/>
    <lineage>
        <taxon>Bacteria</taxon>
        <taxon>Pseudomonadati</taxon>
        <taxon>Myxococcota</taxon>
        <taxon>Myxococcia</taxon>
        <taxon>Myxococcales</taxon>
        <taxon>Cystobacterineae</taxon>
        <taxon>Anaeromyxobacteraceae</taxon>
        <taxon>Anaeromyxobacter</taxon>
    </lineage>
</organism>
<dbReference type="PANTHER" id="PTHR43028:SF5">
    <property type="entry name" value="3'(2'),5'-BISPHOSPHATE NUCLEOTIDASE 1"/>
    <property type="match status" value="1"/>
</dbReference>
<reference evidence="8" key="1">
    <citation type="journal article" date="2022" name="Int. J. Syst. Evol. Microbiol.">
        <title>Anaeromyxobacter oryzae sp. nov., Anaeromyxobacter diazotrophicus sp. nov. and Anaeromyxobacter paludicola sp. nov., isolated from paddy soils.</title>
        <authorList>
            <person name="Itoh H."/>
            <person name="Xu Z."/>
            <person name="Mise K."/>
            <person name="Masuda Y."/>
            <person name="Ushijima N."/>
            <person name="Hayakawa C."/>
            <person name="Shiratori Y."/>
            <person name="Senoo K."/>
        </authorList>
    </citation>
    <scope>NUCLEOTIDE SEQUENCE [LARGE SCALE GENOMIC DNA]</scope>
    <source>
        <strain evidence="8">Red232</strain>
    </source>
</reference>
<evidence type="ECO:0000256" key="6">
    <source>
        <dbReference type="ARBA" id="ARBA00044544"/>
    </source>
</evidence>
<name>A0ABN6MYZ8_9BACT</name>
<sequence>MERTNVPTLELELALASDLARKAGDAILAVRAEAIASSSLKADDSPVTVADLAADAVIRGGLAATGDAIVTEETWRDGSIGRHQRAWFVDPIDGTSDFVRGSRDYVVQIGLCVDGVPALGVVYQPETGLLWRGVVADRRCERVEASVALPRTVAGRALPPRPRIAISVAHPSAVGDFVVQEFGGVSVWRGSVGLKVALVVDDEADAYVTASPRIKLWDTCAPAAVLLAAGGAVTTLAGSPLSYEGPVAHAGGVCMWTLAARDGLSSRIDEAVRRFRGRMFD</sequence>
<keyword evidence="2" id="KW-0479">Metal-binding</keyword>
<dbReference type="PROSITE" id="PS00630">
    <property type="entry name" value="IMP_2"/>
    <property type="match status" value="1"/>
</dbReference>
<evidence type="ECO:0000313" key="7">
    <source>
        <dbReference type="EMBL" id="BDG05002.1"/>
    </source>
</evidence>
<evidence type="ECO:0000313" key="8">
    <source>
        <dbReference type="Proteomes" id="UP001162891"/>
    </source>
</evidence>
<gene>
    <name evidence="7" type="ORF">AMOR_39980</name>
</gene>
<dbReference type="SUPFAM" id="SSF56655">
    <property type="entry name" value="Carbohydrate phosphatase"/>
    <property type="match status" value="1"/>
</dbReference>
<dbReference type="PROSITE" id="PS00629">
    <property type="entry name" value="IMP_1"/>
    <property type="match status" value="1"/>
</dbReference>
<evidence type="ECO:0000256" key="3">
    <source>
        <dbReference type="ARBA" id="ARBA00022842"/>
    </source>
</evidence>
<keyword evidence="8" id="KW-1185">Reference proteome</keyword>
<evidence type="ECO:0000256" key="5">
    <source>
        <dbReference type="ARBA" id="ARBA00042530"/>
    </source>
</evidence>